<proteinExistence type="predicted"/>
<dbReference type="AntiFam" id="ANF00039">
    <property type="entry name" value="Antisense to SRP RNA"/>
</dbReference>
<keyword evidence="2" id="KW-1185">Reference proteome</keyword>
<evidence type="ECO:0000313" key="2">
    <source>
        <dbReference type="Proteomes" id="UP000323597"/>
    </source>
</evidence>
<dbReference type="AlphaFoldDB" id="A0A5D2YFX8"/>
<organism evidence="1 2">
    <name type="scientific">Gossypium mustelinum</name>
    <name type="common">Cotton</name>
    <name type="synonym">Gossypium caicoense</name>
    <dbReference type="NCBI Taxonomy" id="34275"/>
    <lineage>
        <taxon>Eukaryota</taxon>
        <taxon>Viridiplantae</taxon>
        <taxon>Streptophyta</taxon>
        <taxon>Embryophyta</taxon>
        <taxon>Tracheophyta</taxon>
        <taxon>Spermatophyta</taxon>
        <taxon>Magnoliopsida</taxon>
        <taxon>eudicotyledons</taxon>
        <taxon>Gunneridae</taxon>
        <taxon>Pentapetalae</taxon>
        <taxon>rosids</taxon>
        <taxon>malvids</taxon>
        <taxon>Malvales</taxon>
        <taxon>Malvaceae</taxon>
        <taxon>Malvoideae</taxon>
        <taxon>Gossypium</taxon>
    </lineage>
</organism>
<accession>A0A5D2YFX8</accession>
<protein>
    <submittedName>
        <fullName evidence="1">Uncharacterized protein</fullName>
    </submittedName>
</protein>
<sequence length="83" mass="9285">MVQVKGVNSLSYDGSEWNQLLILPLPRAGDTRCSVNRASRTRNRPRWIQLSETNPCSISLMPPRRLQASVTKLGKHPSGEVDI</sequence>
<reference evidence="1 2" key="1">
    <citation type="submission" date="2019-07" db="EMBL/GenBank/DDBJ databases">
        <title>WGS assembly of Gossypium mustelinum.</title>
        <authorList>
            <person name="Chen Z.J."/>
            <person name="Sreedasyam A."/>
            <person name="Ando A."/>
            <person name="Song Q."/>
            <person name="De L."/>
            <person name="Hulse-Kemp A."/>
            <person name="Ding M."/>
            <person name="Ye W."/>
            <person name="Kirkbride R."/>
            <person name="Jenkins J."/>
            <person name="Plott C."/>
            <person name="Lovell J."/>
            <person name="Lin Y.-M."/>
            <person name="Vaughn R."/>
            <person name="Liu B."/>
            <person name="Li W."/>
            <person name="Simpson S."/>
            <person name="Scheffler B."/>
            <person name="Saski C."/>
            <person name="Grover C."/>
            <person name="Hu G."/>
            <person name="Conover J."/>
            <person name="Carlson J."/>
            <person name="Shu S."/>
            <person name="Boston L."/>
            <person name="Williams M."/>
            <person name="Peterson D."/>
            <person name="Mcgee K."/>
            <person name="Jones D."/>
            <person name="Wendel J."/>
            <person name="Stelly D."/>
            <person name="Grimwood J."/>
            <person name="Schmutz J."/>
        </authorList>
    </citation>
    <scope>NUCLEOTIDE SEQUENCE [LARGE SCALE GENOMIC DNA]</scope>
    <source>
        <strain evidence="1">1408120.09</strain>
    </source>
</reference>
<evidence type="ECO:0000313" key="1">
    <source>
        <dbReference type="EMBL" id="TYJ25122.1"/>
    </source>
</evidence>
<dbReference type="Proteomes" id="UP000323597">
    <property type="component" value="Chromosome A07"/>
</dbReference>
<name>A0A5D2YFX8_GOSMU</name>
<gene>
    <name evidence="1" type="ORF">E1A91_A07G027500v1</name>
</gene>
<dbReference type="EMBL" id="CM017642">
    <property type="protein sequence ID" value="TYJ25122.1"/>
    <property type="molecule type" value="Genomic_DNA"/>
</dbReference>